<dbReference type="GO" id="GO:0006310">
    <property type="term" value="P:DNA recombination"/>
    <property type="evidence" value="ECO:0007669"/>
    <property type="project" value="UniProtKB-KW"/>
</dbReference>
<keyword evidence="4" id="KW-1185">Reference proteome</keyword>
<accession>A0A2R4WMC1</accession>
<proteinExistence type="predicted"/>
<evidence type="ECO:0000256" key="2">
    <source>
        <dbReference type="SAM" id="MobiDB-lite"/>
    </source>
</evidence>
<dbReference type="GO" id="GO:0015074">
    <property type="term" value="P:DNA integration"/>
    <property type="evidence" value="ECO:0007669"/>
    <property type="project" value="InterPro"/>
</dbReference>
<dbReference type="OrthoDB" id="7800649at2"/>
<dbReference type="EMBL" id="CP028843">
    <property type="protein sequence ID" value="AWB22680.1"/>
    <property type="molecule type" value="Genomic_DNA"/>
</dbReference>
<feature type="region of interest" description="Disordered" evidence="2">
    <location>
        <begin position="1"/>
        <end position="21"/>
    </location>
</feature>
<protein>
    <submittedName>
        <fullName evidence="3">Integrase</fullName>
    </submittedName>
</protein>
<sequence>MSSEFPTPGLKRKARKGGPDVPMWAARADLVKRGYEPKTVRLPYRLDEPDDAPLLSAACLRLQAEMLEWSSGHLRDPNRFDGTIRSLSRRYQTDPESPFNRRLKHTTREKDAHVLTLIEKAFGDRLVPSLKLADFWRWYDAAKKPKATGQPERVRRAWGIMKKLRELFAYGVAAELDGCARVRDILAEIRFPQPARRRVTLDLEHIEAFIPKAIEMGRISLALATAIQFDAVMRQKDVVGEWEPIPEGEALTGIVLNGRRWVNGLTWAGVVLDGVTRKATTKTGAMIAHDFSLCPHVQQVAAHVLPERRVGPLIVDEQQGRPYAGDAFQREWRKVARAAGIPDHIWNMDARAGAITEAEDAGADLDAIRATAAHTDAKTTARYSRGAVGKSRTVAELRLAHRAVKNSA</sequence>
<keyword evidence="1" id="KW-0233">DNA recombination</keyword>
<dbReference type="InterPro" id="IPR013762">
    <property type="entry name" value="Integrase-like_cat_sf"/>
</dbReference>
<evidence type="ECO:0000313" key="4">
    <source>
        <dbReference type="Proteomes" id="UP000244755"/>
    </source>
</evidence>
<dbReference type="SUPFAM" id="SSF56349">
    <property type="entry name" value="DNA breaking-rejoining enzymes"/>
    <property type="match status" value="1"/>
</dbReference>
<dbReference type="GO" id="GO:0003677">
    <property type="term" value="F:DNA binding"/>
    <property type="evidence" value="ECO:0007669"/>
    <property type="project" value="InterPro"/>
</dbReference>
<dbReference type="Proteomes" id="UP000244755">
    <property type="component" value="Chromosome 1"/>
</dbReference>
<dbReference type="AlphaFoldDB" id="A0A2R4WMC1"/>
<dbReference type="KEGG" id="mee:DA075_18685"/>
<reference evidence="3 4" key="1">
    <citation type="submission" date="2018-04" db="EMBL/GenBank/DDBJ databases">
        <title>Methylobacterium sp. PR1016A genome.</title>
        <authorList>
            <person name="Park W."/>
        </authorList>
    </citation>
    <scope>NUCLEOTIDE SEQUENCE [LARGE SCALE GENOMIC DNA]</scope>
    <source>
        <strain evidence="3 4">PR1016A</strain>
    </source>
</reference>
<name>A0A2R4WMC1_9HYPH</name>
<gene>
    <name evidence="3" type="ORF">DA075_18685</name>
</gene>
<dbReference type="InterPro" id="IPR011010">
    <property type="entry name" value="DNA_brk_join_enz"/>
</dbReference>
<evidence type="ECO:0000256" key="1">
    <source>
        <dbReference type="ARBA" id="ARBA00023172"/>
    </source>
</evidence>
<dbReference type="Gene3D" id="1.10.443.10">
    <property type="entry name" value="Intergrase catalytic core"/>
    <property type="match status" value="1"/>
</dbReference>
<evidence type="ECO:0000313" key="3">
    <source>
        <dbReference type="EMBL" id="AWB22680.1"/>
    </source>
</evidence>
<organism evidence="3 4">
    <name type="scientific">Methylobacterium currus</name>
    <dbReference type="NCBI Taxonomy" id="2051553"/>
    <lineage>
        <taxon>Bacteria</taxon>
        <taxon>Pseudomonadati</taxon>
        <taxon>Pseudomonadota</taxon>
        <taxon>Alphaproteobacteria</taxon>
        <taxon>Hyphomicrobiales</taxon>
        <taxon>Methylobacteriaceae</taxon>
        <taxon>Methylobacterium</taxon>
    </lineage>
</organism>